<keyword evidence="3" id="KW-0004">4Fe-4S</keyword>
<dbReference type="SMART" id="SM00729">
    <property type="entry name" value="Elp3"/>
    <property type="match status" value="1"/>
</dbReference>
<evidence type="ECO:0000259" key="17">
    <source>
        <dbReference type="PROSITE" id="PS51918"/>
    </source>
</evidence>
<dbReference type="GO" id="GO:0035597">
    <property type="term" value="F:tRNA-2-methylthio-N(6)-dimethylallyladenosine(37) synthase activity"/>
    <property type="evidence" value="ECO:0007669"/>
    <property type="project" value="UniProtKB-EC"/>
</dbReference>
<dbReference type="InterPro" id="IPR020612">
    <property type="entry name" value="Methylthiotransferase_CS"/>
</dbReference>
<keyword evidence="6" id="KW-0949">S-adenosyl-L-methionine</keyword>
<evidence type="ECO:0000256" key="8">
    <source>
        <dbReference type="ARBA" id="ARBA00023004"/>
    </source>
</evidence>
<evidence type="ECO:0000256" key="4">
    <source>
        <dbReference type="ARBA" id="ARBA00022490"/>
    </source>
</evidence>
<reference evidence="18 19" key="2">
    <citation type="journal article" date="2016" name="ISME J.">
        <title>Characterization of the first cultured representative of Verrucomicrobia subdivision 5 indicates the proposal of a novel phylum.</title>
        <authorList>
            <person name="Spring S."/>
            <person name="Bunk B."/>
            <person name="Sproer C."/>
            <person name="Schumann P."/>
            <person name="Rohde M."/>
            <person name="Tindall B.J."/>
            <person name="Klenk H.P."/>
        </authorList>
    </citation>
    <scope>NUCLEOTIDE SEQUENCE [LARGE SCALE GENOMIC DNA]</scope>
    <source>
        <strain evidence="18 19">L21-Fru-AB</strain>
    </source>
</reference>
<dbReference type="FunFam" id="3.80.30.20:FF:000001">
    <property type="entry name" value="tRNA-2-methylthio-N(6)-dimethylallyladenosine synthase 2"/>
    <property type="match status" value="1"/>
</dbReference>
<dbReference type="GO" id="GO:0005829">
    <property type="term" value="C:cytosol"/>
    <property type="evidence" value="ECO:0007669"/>
    <property type="project" value="TreeGrafter"/>
</dbReference>
<gene>
    <name evidence="18" type="primary">miaB</name>
    <name evidence="18" type="ORF">L21SP4_00451</name>
</gene>
<dbReference type="CDD" id="cd01335">
    <property type="entry name" value="Radical_SAM"/>
    <property type="match status" value="1"/>
</dbReference>
<dbReference type="GO" id="GO:0051539">
    <property type="term" value="F:4 iron, 4 sulfur cluster binding"/>
    <property type="evidence" value="ECO:0007669"/>
    <property type="project" value="UniProtKB-KW"/>
</dbReference>
<proteinExistence type="predicted"/>
<evidence type="ECO:0000256" key="11">
    <source>
        <dbReference type="ARBA" id="ARBA00068570"/>
    </source>
</evidence>
<dbReference type="PATRIC" id="fig|1609981.3.peg.475"/>
<evidence type="ECO:0000313" key="18">
    <source>
        <dbReference type="EMBL" id="AKJ63731.1"/>
    </source>
</evidence>
<dbReference type="PROSITE" id="PS51449">
    <property type="entry name" value="MTTASE_N"/>
    <property type="match status" value="1"/>
</dbReference>
<evidence type="ECO:0000256" key="12">
    <source>
        <dbReference type="ARBA" id="ARBA00080698"/>
    </source>
</evidence>
<organism evidence="18 19">
    <name type="scientific">Kiritimatiella glycovorans</name>
    <dbReference type="NCBI Taxonomy" id="1307763"/>
    <lineage>
        <taxon>Bacteria</taxon>
        <taxon>Pseudomonadati</taxon>
        <taxon>Kiritimatiellota</taxon>
        <taxon>Kiritimatiellia</taxon>
        <taxon>Kiritimatiellales</taxon>
        <taxon>Kiritimatiellaceae</taxon>
        <taxon>Kiritimatiella</taxon>
    </lineage>
</organism>
<dbReference type="PANTHER" id="PTHR43020">
    <property type="entry name" value="CDK5 REGULATORY SUBUNIT-ASSOCIATED PROTEIN 1"/>
    <property type="match status" value="1"/>
</dbReference>
<dbReference type="GO" id="GO:0046872">
    <property type="term" value="F:metal ion binding"/>
    <property type="evidence" value="ECO:0007669"/>
    <property type="project" value="UniProtKB-KW"/>
</dbReference>
<comment type="function">
    <text evidence="2">Catalyzes the methylthiolation of N6-(dimethylallyl)adenosine (i(6)A), leading to the formation of 2-methylthio-N6-(dimethylallyl)adenosine (ms(2)i(6)A) at position 37 in tRNAs that read codons beginning with uridine.</text>
</comment>
<dbReference type="SFLD" id="SFLDS00029">
    <property type="entry name" value="Radical_SAM"/>
    <property type="match status" value="1"/>
</dbReference>
<evidence type="ECO:0000256" key="9">
    <source>
        <dbReference type="ARBA" id="ARBA00023014"/>
    </source>
</evidence>
<dbReference type="SFLD" id="SFLDG01061">
    <property type="entry name" value="methylthiotransferase"/>
    <property type="match status" value="1"/>
</dbReference>
<dbReference type="NCBIfam" id="TIGR01574">
    <property type="entry name" value="miaB-methiolase"/>
    <property type="match status" value="1"/>
</dbReference>
<dbReference type="PROSITE" id="PS01278">
    <property type="entry name" value="MTTASE_RADICAL"/>
    <property type="match status" value="1"/>
</dbReference>
<dbReference type="PROSITE" id="PS51918">
    <property type="entry name" value="RADICAL_SAM"/>
    <property type="match status" value="1"/>
</dbReference>
<dbReference type="InterPro" id="IPR013848">
    <property type="entry name" value="Methylthiotransferase_N"/>
</dbReference>
<dbReference type="InterPro" id="IPR038135">
    <property type="entry name" value="Methylthiotransferase_N_sf"/>
</dbReference>
<feature type="domain" description="MTTase N-terminal" evidence="16">
    <location>
        <begin position="3"/>
        <end position="120"/>
    </location>
</feature>
<dbReference type="SFLD" id="SFLDG01082">
    <property type="entry name" value="B12-binding_domain_containing"/>
    <property type="match status" value="1"/>
</dbReference>
<dbReference type="EMBL" id="CP010904">
    <property type="protein sequence ID" value="AKJ63731.1"/>
    <property type="molecule type" value="Genomic_DNA"/>
</dbReference>
<evidence type="ECO:0000256" key="7">
    <source>
        <dbReference type="ARBA" id="ARBA00022723"/>
    </source>
</evidence>
<evidence type="ECO:0000313" key="19">
    <source>
        <dbReference type="Proteomes" id="UP000035268"/>
    </source>
</evidence>
<dbReference type="KEGG" id="vbl:L21SP4_00451"/>
<keyword evidence="9" id="KW-0411">Iron-sulfur</keyword>
<dbReference type="Gene3D" id="3.80.30.20">
    <property type="entry name" value="tm_1862 like domain"/>
    <property type="match status" value="1"/>
</dbReference>
<keyword evidence="4" id="KW-0963">Cytoplasm</keyword>
<dbReference type="InterPro" id="IPR007197">
    <property type="entry name" value="rSAM"/>
</dbReference>
<dbReference type="AlphaFoldDB" id="A0A0G3EB55"/>
<evidence type="ECO:0000256" key="13">
    <source>
        <dbReference type="ARBA" id="ARBA00081141"/>
    </source>
</evidence>
<dbReference type="InterPro" id="IPR023404">
    <property type="entry name" value="rSAM_horseshoe"/>
</dbReference>
<dbReference type="Gene3D" id="3.40.50.12160">
    <property type="entry name" value="Methylthiotransferase, N-terminal domain"/>
    <property type="match status" value="1"/>
</dbReference>
<dbReference type="Pfam" id="PF04055">
    <property type="entry name" value="Radical_SAM"/>
    <property type="match status" value="1"/>
</dbReference>
<evidence type="ECO:0000259" key="15">
    <source>
        <dbReference type="PROSITE" id="PS50926"/>
    </source>
</evidence>
<reference evidence="19" key="1">
    <citation type="submission" date="2015-02" db="EMBL/GenBank/DDBJ databases">
        <title>Description and complete genome sequence of the first cultured representative of the subdivision 5 of the Verrucomicrobia phylum.</title>
        <authorList>
            <person name="Spring S."/>
            <person name="Bunk B."/>
            <person name="Sproer C."/>
            <person name="Klenk H.-P."/>
        </authorList>
    </citation>
    <scope>NUCLEOTIDE SEQUENCE [LARGE SCALE GENOMIC DNA]</scope>
    <source>
        <strain evidence="19">L21-Fru-AB</strain>
    </source>
</reference>
<keyword evidence="5 18" id="KW-0808">Transferase</keyword>
<dbReference type="FunFam" id="3.40.50.12160:FF:000003">
    <property type="entry name" value="CDK5 regulatory subunit-associated protein 1"/>
    <property type="match status" value="1"/>
</dbReference>
<evidence type="ECO:0000256" key="6">
    <source>
        <dbReference type="ARBA" id="ARBA00022691"/>
    </source>
</evidence>
<evidence type="ECO:0000256" key="14">
    <source>
        <dbReference type="SAM" id="MobiDB-lite"/>
    </source>
</evidence>
<dbReference type="STRING" id="1307763.L21SP4_00451"/>
<accession>A0A0G3EB55</accession>
<feature type="region of interest" description="Disordered" evidence="14">
    <location>
        <begin position="329"/>
        <end position="351"/>
    </location>
</feature>
<dbReference type="Proteomes" id="UP000035268">
    <property type="component" value="Chromosome"/>
</dbReference>
<dbReference type="SUPFAM" id="SSF102114">
    <property type="entry name" value="Radical SAM enzymes"/>
    <property type="match status" value="1"/>
</dbReference>
<name>A0A0G3EB55_9BACT</name>
<evidence type="ECO:0000256" key="1">
    <source>
        <dbReference type="ARBA" id="ARBA00001966"/>
    </source>
</evidence>
<dbReference type="OrthoDB" id="9805215at2"/>
<dbReference type="PANTHER" id="PTHR43020:SF2">
    <property type="entry name" value="MITOCHONDRIAL TRNA METHYLTHIOTRANSFERASE CDK5RAP1"/>
    <property type="match status" value="1"/>
</dbReference>
<evidence type="ECO:0000256" key="2">
    <source>
        <dbReference type="ARBA" id="ARBA00003234"/>
    </source>
</evidence>
<dbReference type="PROSITE" id="PS50926">
    <property type="entry name" value="TRAM"/>
    <property type="match status" value="1"/>
</dbReference>
<feature type="domain" description="Radical SAM core" evidence="17">
    <location>
        <begin position="134"/>
        <end position="363"/>
    </location>
</feature>
<dbReference type="Pfam" id="PF00919">
    <property type="entry name" value="UPF0004"/>
    <property type="match status" value="1"/>
</dbReference>
<comment type="cofactor">
    <cofactor evidence="1">
        <name>[4Fe-4S] cluster</name>
        <dbReference type="ChEBI" id="CHEBI:49883"/>
    </cofactor>
</comment>
<dbReference type="EC" id="2.8.4.3" evidence="10"/>
<feature type="compositionally biased region" description="Basic and acidic residues" evidence="14">
    <location>
        <begin position="337"/>
        <end position="351"/>
    </location>
</feature>
<dbReference type="InterPro" id="IPR002792">
    <property type="entry name" value="TRAM_dom"/>
</dbReference>
<protein>
    <recommendedName>
        <fullName evidence="11">tRNA-2-methylthio-N(6)-dimethylallyladenosine synthase</fullName>
        <ecNumber evidence="10">2.8.4.3</ecNumber>
    </recommendedName>
    <alternativeName>
        <fullName evidence="13">(Dimethylallyl)adenosine tRNA methylthiotransferase MiaB</fullName>
    </alternativeName>
    <alternativeName>
        <fullName evidence="12">tRNA-i(6)A37 methylthiotransferase</fullName>
    </alternativeName>
</protein>
<evidence type="ECO:0000256" key="3">
    <source>
        <dbReference type="ARBA" id="ARBA00022485"/>
    </source>
</evidence>
<sequence length="427" mass="48288">MPRTYHIWTIGCQMNEADSSRLASELERAGFRRAGRAEDADVVVLNTCVVRQKPEDKAINRLHTLKPWRRADADRTLALMGCLVGQREMAELRRAFPFVDVFMRPSEPAPLLDFLRDCRGGKDREMEDYRLPAGANGVTAYVPVTLGCSRACSYCVIPGRRGPDRSRPPEEVLDEVRALADEGVREIGMLGQIVDRYGMDLEGWTLARLLREAARTEGLRRLRFLTSHPAYLDDELIAAVRDEPKVCPCFELPFQAGSNRILKDMRRGYTREQYAEIVRRIRAAIPEAAVNTDIIVGYPTETEAEFVETLDLMRELELDMAHIAKYSPRPGTTAARMPDDVPPEEKERRRRAAEECARSILERRHAALIGEIVEVLAESYDRKHGRWRGRTPQGKLVFFAAENPGPGALVNVRLEWAGPYSMIGTPD</sequence>
<keyword evidence="19" id="KW-1185">Reference proteome</keyword>
<keyword evidence="7" id="KW-0479">Metal-binding</keyword>
<dbReference type="NCBIfam" id="TIGR00089">
    <property type="entry name" value="MiaB/RimO family radical SAM methylthiotransferase"/>
    <property type="match status" value="1"/>
</dbReference>
<keyword evidence="8" id="KW-0408">Iron</keyword>
<dbReference type="InterPro" id="IPR006638">
    <property type="entry name" value="Elp3/MiaA/NifB-like_rSAM"/>
</dbReference>
<dbReference type="InterPro" id="IPR058240">
    <property type="entry name" value="rSAM_sf"/>
</dbReference>
<dbReference type="InterPro" id="IPR005839">
    <property type="entry name" value="Methylthiotransferase"/>
</dbReference>
<feature type="domain" description="TRAM" evidence="15">
    <location>
        <begin position="366"/>
        <end position="427"/>
    </location>
</feature>
<evidence type="ECO:0000256" key="5">
    <source>
        <dbReference type="ARBA" id="ARBA00022679"/>
    </source>
</evidence>
<evidence type="ECO:0000256" key="10">
    <source>
        <dbReference type="ARBA" id="ARBA00033765"/>
    </source>
</evidence>
<evidence type="ECO:0000259" key="16">
    <source>
        <dbReference type="PROSITE" id="PS51449"/>
    </source>
</evidence>